<dbReference type="GO" id="GO:0003677">
    <property type="term" value="F:DNA binding"/>
    <property type="evidence" value="ECO:0007669"/>
    <property type="project" value="InterPro"/>
</dbReference>
<dbReference type="PANTHER" id="PTHR19303:SF26">
    <property type="entry name" value="TIGGER TRANSPOSABLE ELEMENT-DERIVED PROTEIN 1"/>
    <property type="match status" value="1"/>
</dbReference>
<dbReference type="Pfam" id="PF03184">
    <property type="entry name" value="DDE_1"/>
    <property type="match status" value="1"/>
</dbReference>
<feature type="domain" description="HTH psq-type" evidence="3">
    <location>
        <begin position="17"/>
        <end position="65"/>
    </location>
</feature>
<evidence type="ECO:0000256" key="1">
    <source>
        <dbReference type="SAM" id="Phobius"/>
    </source>
</evidence>
<dbReference type="InterPro" id="IPR004875">
    <property type="entry name" value="DDE_SF_endonuclease_dom"/>
</dbReference>
<evidence type="ECO:0000259" key="2">
    <source>
        <dbReference type="Pfam" id="PF03184"/>
    </source>
</evidence>
<dbReference type="InterPro" id="IPR007889">
    <property type="entry name" value="HTH_Psq"/>
</dbReference>
<keyword evidence="1" id="KW-0472">Membrane</keyword>
<feature type="transmembrane region" description="Helical" evidence="1">
    <location>
        <begin position="426"/>
        <end position="443"/>
    </location>
</feature>
<accession>A0A3Q3GU97</accession>
<sequence length="449" mass="51785">MLGVKHKSIGDAAGSAKKRQAITMKTKVDIIKRVDRGEKMADVAWSYQMNRSTIGTILKNKDKIMEREKFSAYCNSLHNVKVAGEAASADTVAAQEFPTTLREIIEEGEFLPQQIFNMPQQTYISKEKKSMLGFKAAKDRPTLLLGANTEGDMKLKALLVYHSENPRALKNIAKASLPVVWNTNPKAWVTLALYQDWFYHHFIPEVERYCQDKNIPFHILLLLDNAPGHPPFLDDFHPNVKVVFMPPNTTSLLQPMDQGVIGTFKKYYLHHTFHQALKATEGESGMSLCNFWKSFTIYDAIKNIDASWRELTNSTMNGVWKKLCAMFVHDFAGFGKIQADKHNVVKNLVRISEKLDLALQEDDFHEYLEVHHQELTNEDLMELMELENQKKEEEKEEKEVRFCTFVYNKFLDFNCMLSKGYLHQKMILFFISAVFYIHLLLISNKRVGF</sequence>
<dbReference type="InterPro" id="IPR050863">
    <property type="entry name" value="CenT-Element_Derived"/>
</dbReference>
<dbReference type="InterPro" id="IPR009057">
    <property type="entry name" value="Homeodomain-like_sf"/>
</dbReference>
<dbReference type="STRING" id="37003.ENSKMAP00000026762"/>
<dbReference type="PANTHER" id="PTHR19303">
    <property type="entry name" value="TRANSPOSON"/>
    <property type="match status" value="1"/>
</dbReference>
<name>A0A3Q3GU97_KRYMA</name>
<dbReference type="Ensembl" id="ENSKMAT00000027101.1">
    <property type="protein sequence ID" value="ENSKMAP00000026762.1"/>
    <property type="gene ID" value="ENSKMAG00000019850.1"/>
</dbReference>
<protein>
    <recommendedName>
        <fullName evidence="6">DDE-1 domain-containing protein</fullName>
    </recommendedName>
</protein>
<evidence type="ECO:0000313" key="4">
    <source>
        <dbReference type="Ensembl" id="ENSKMAP00000026762.1"/>
    </source>
</evidence>
<evidence type="ECO:0000259" key="3">
    <source>
        <dbReference type="Pfam" id="PF04218"/>
    </source>
</evidence>
<evidence type="ECO:0000313" key="5">
    <source>
        <dbReference type="Proteomes" id="UP000264800"/>
    </source>
</evidence>
<keyword evidence="1" id="KW-1133">Transmembrane helix</keyword>
<dbReference type="Gene3D" id="1.10.10.60">
    <property type="entry name" value="Homeodomain-like"/>
    <property type="match status" value="1"/>
</dbReference>
<dbReference type="AlphaFoldDB" id="A0A3Q3GU97"/>
<dbReference type="Proteomes" id="UP000264800">
    <property type="component" value="Unplaced"/>
</dbReference>
<evidence type="ECO:0008006" key="6">
    <source>
        <dbReference type="Google" id="ProtNLM"/>
    </source>
</evidence>
<dbReference type="GeneTree" id="ENSGT00940000154420"/>
<organism evidence="4 5">
    <name type="scientific">Kryptolebias marmoratus</name>
    <name type="common">Mangrove killifish</name>
    <name type="synonym">Rivulus marmoratus</name>
    <dbReference type="NCBI Taxonomy" id="37003"/>
    <lineage>
        <taxon>Eukaryota</taxon>
        <taxon>Metazoa</taxon>
        <taxon>Chordata</taxon>
        <taxon>Craniata</taxon>
        <taxon>Vertebrata</taxon>
        <taxon>Euteleostomi</taxon>
        <taxon>Actinopterygii</taxon>
        <taxon>Neopterygii</taxon>
        <taxon>Teleostei</taxon>
        <taxon>Neoteleostei</taxon>
        <taxon>Acanthomorphata</taxon>
        <taxon>Ovalentaria</taxon>
        <taxon>Atherinomorphae</taxon>
        <taxon>Cyprinodontiformes</taxon>
        <taxon>Rivulidae</taxon>
        <taxon>Kryptolebias</taxon>
    </lineage>
</organism>
<keyword evidence="5" id="KW-1185">Reference proteome</keyword>
<proteinExistence type="predicted"/>
<dbReference type="Pfam" id="PF04218">
    <property type="entry name" value="CENP-B_N"/>
    <property type="match status" value="1"/>
</dbReference>
<feature type="domain" description="DDE-1" evidence="2">
    <location>
        <begin position="138"/>
        <end position="320"/>
    </location>
</feature>
<reference evidence="4" key="2">
    <citation type="submission" date="2025-09" db="UniProtKB">
        <authorList>
            <consortium name="Ensembl"/>
        </authorList>
    </citation>
    <scope>IDENTIFICATION</scope>
</reference>
<dbReference type="OMA" id="ANTEGDM"/>
<dbReference type="GO" id="GO:0005634">
    <property type="term" value="C:nucleus"/>
    <property type="evidence" value="ECO:0007669"/>
    <property type="project" value="TreeGrafter"/>
</dbReference>
<keyword evidence="1" id="KW-0812">Transmembrane</keyword>
<reference evidence="4" key="1">
    <citation type="submission" date="2025-08" db="UniProtKB">
        <authorList>
            <consortium name="Ensembl"/>
        </authorList>
    </citation>
    <scope>IDENTIFICATION</scope>
</reference>
<dbReference type="SUPFAM" id="SSF46689">
    <property type="entry name" value="Homeodomain-like"/>
    <property type="match status" value="1"/>
</dbReference>